<sequence length="142" mass="16529">MDVALLFNTMFCILYFACDHVLERYPFNTSFNRTRMLLFYFHSVNRGFLILYFVVYMLELQDKELDPGSNDFLEALQISLPFFSNPASFHFIFVLEPSLFSTSPLALPKAETKPTYAGIKSQVSDTHRVVHISIDKDEQKRI</sequence>
<evidence type="ECO:0000256" key="1">
    <source>
        <dbReference type="SAM" id="Phobius"/>
    </source>
</evidence>
<dbReference type="EMBL" id="VIEB01000602">
    <property type="protein sequence ID" value="TQD85322.1"/>
    <property type="molecule type" value="Genomic_DNA"/>
</dbReference>
<protein>
    <submittedName>
        <fullName evidence="2">Uncharacterized protein</fullName>
    </submittedName>
</protein>
<dbReference type="Proteomes" id="UP000315295">
    <property type="component" value="Unassembled WGS sequence"/>
</dbReference>
<name>A0A540LGA6_MALBA</name>
<keyword evidence="3" id="KW-1185">Reference proteome</keyword>
<proteinExistence type="predicted"/>
<accession>A0A540LGA6</accession>
<organism evidence="2 3">
    <name type="scientific">Malus baccata</name>
    <name type="common">Siberian crab apple</name>
    <name type="synonym">Pyrus baccata</name>
    <dbReference type="NCBI Taxonomy" id="106549"/>
    <lineage>
        <taxon>Eukaryota</taxon>
        <taxon>Viridiplantae</taxon>
        <taxon>Streptophyta</taxon>
        <taxon>Embryophyta</taxon>
        <taxon>Tracheophyta</taxon>
        <taxon>Spermatophyta</taxon>
        <taxon>Magnoliopsida</taxon>
        <taxon>eudicotyledons</taxon>
        <taxon>Gunneridae</taxon>
        <taxon>Pentapetalae</taxon>
        <taxon>rosids</taxon>
        <taxon>fabids</taxon>
        <taxon>Rosales</taxon>
        <taxon>Rosaceae</taxon>
        <taxon>Amygdaloideae</taxon>
        <taxon>Maleae</taxon>
        <taxon>Malus</taxon>
    </lineage>
</organism>
<feature type="transmembrane region" description="Helical" evidence="1">
    <location>
        <begin position="37"/>
        <end position="58"/>
    </location>
</feature>
<dbReference type="AlphaFoldDB" id="A0A540LGA6"/>
<feature type="transmembrane region" description="Helical" evidence="1">
    <location>
        <begin position="78"/>
        <end position="95"/>
    </location>
</feature>
<keyword evidence="1" id="KW-0472">Membrane</keyword>
<comment type="caution">
    <text evidence="2">The sequence shown here is derived from an EMBL/GenBank/DDBJ whole genome shotgun (WGS) entry which is preliminary data.</text>
</comment>
<reference evidence="2 3" key="1">
    <citation type="journal article" date="2019" name="G3 (Bethesda)">
        <title>Sequencing of a Wild Apple (Malus baccata) Genome Unravels the Differences Between Cultivated and Wild Apple Species Regarding Disease Resistance and Cold Tolerance.</title>
        <authorList>
            <person name="Chen X."/>
        </authorList>
    </citation>
    <scope>NUCLEOTIDE SEQUENCE [LARGE SCALE GENOMIC DNA]</scope>
    <source>
        <strain evidence="3">cv. Shandingzi</strain>
        <tissue evidence="2">Leaves</tissue>
    </source>
</reference>
<gene>
    <name evidence="2" type="ORF">C1H46_029121</name>
</gene>
<feature type="transmembrane region" description="Helical" evidence="1">
    <location>
        <begin position="6"/>
        <end position="25"/>
    </location>
</feature>
<keyword evidence="1" id="KW-1133">Transmembrane helix</keyword>
<keyword evidence="1" id="KW-0812">Transmembrane</keyword>
<evidence type="ECO:0000313" key="2">
    <source>
        <dbReference type="EMBL" id="TQD85322.1"/>
    </source>
</evidence>
<evidence type="ECO:0000313" key="3">
    <source>
        <dbReference type="Proteomes" id="UP000315295"/>
    </source>
</evidence>